<dbReference type="InterPro" id="IPR050680">
    <property type="entry name" value="YpeA/RimI_acetyltransf"/>
</dbReference>
<keyword evidence="2" id="KW-0012">Acyltransferase</keyword>
<evidence type="ECO:0000313" key="5">
    <source>
        <dbReference type="Proteomes" id="UP000215633"/>
    </source>
</evidence>
<evidence type="ECO:0000256" key="2">
    <source>
        <dbReference type="ARBA" id="ARBA00023315"/>
    </source>
</evidence>
<protein>
    <submittedName>
        <fullName evidence="4">GNAT family N-acetyltransferase</fullName>
    </submittedName>
</protein>
<dbReference type="RefSeq" id="WP_094807349.1">
    <property type="nucleotide sequence ID" value="NZ_NEVT01000007.1"/>
</dbReference>
<reference evidence="5" key="1">
    <citation type="submission" date="2017-05" db="EMBL/GenBank/DDBJ databases">
        <title>Complete and WGS of Bordetella genogroups.</title>
        <authorList>
            <person name="Spilker T."/>
            <person name="Lipuma J."/>
        </authorList>
    </citation>
    <scope>NUCLEOTIDE SEQUENCE [LARGE SCALE GENOMIC DNA]</scope>
    <source>
        <strain evidence="5">AU8256</strain>
    </source>
</reference>
<dbReference type="SUPFAM" id="SSF55729">
    <property type="entry name" value="Acyl-CoA N-acyltransferases (Nat)"/>
    <property type="match status" value="1"/>
</dbReference>
<keyword evidence="1 4" id="KW-0808">Transferase</keyword>
<gene>
    <name evidence="4" type="ORF">CAL24_17070</name>
</gene>
<dbReference type="CDD" id="cd04301">
    <property type="entry name" value="NAT_SF"/>
    <property type="match status" value="1"/>
</dbReference>
<comment type="caution">
    <text evidence="4">The sequence shown here is derived from an EMBL/GenBank/DDBJ whole genome shotgun (WGS) entry which is preliminary data.</text>
</comment>
<dbReference type="PANTHER" id="PTHR43420">
    <property type="entry name" value="ACETYLTRANSFERASE"/>
    <property type="match status" value="1"/>
</dbReference>
<dbReference type="InterPro" id="IPR000182">
    <property type="entry name" value="GNAT_dom"/>
</dbReference>
<organism evidence="4 5">
    <name type="scientific">Bordetella genomosp. 2</name>
    <dbReference type="NCBI Taxonomy" id="1983456"/>
    <lineage>
        <taxon>Bacteria</taxon>
        <taxon>Pseudomonadati</taxon>
        <taxon>Pseudomonadota</taxon>
        <taxon>Betaproteobacteria</taxon>
        <taxon>Burkholderiales</taxon>
        <taxon>Alcaligenaceae</taxon>
        <taxon>Bordetella</taxon>
    </lineage>
</organism>
<sequence length="161" mass="17341">MLDIIDADFTNPAHGDMVVALLDEYARGPMGGGQPLSDYARANLAAELARRPAAGALVALQDGVPAGLAIYFEGFSTFACKPLLNLHDLMVSERFRGRGIARQLLAALDERAARRGCCKITLEVLQGNEPAKALYRKIGYQGYELAGDAGQAMFWQKKLAA</sequence>
<feature type="domain" description="N-acetyltransferase" evidence="3">
    <location>
        <begin position="1"/>
        <end position="161"/>
    </location>
</feature>
<accession>A0A261VII0</accession>
<keyword evidence="5" id="KW-1185">Reference proteome</keyword>
<dbReference type="Pfam" id="PF00583">
    <property type="entry name" value="Acetyltransf_1"/>
    <property type="match status" value="1"/>
</dbReference>
<dbReference type="InterPro" id="IPR016181">
    <property type="entry name" value="Acyl_CoA_acyltransferase"/>
</dbReference>
<proteinExistence type="predicted"/>
<dbReference type="AlphaFoldDB" id="A0A261VII0"/>
<dbReference type="EMBL" id="NEVT01000007">
    <property type="protein sequence ID" value="OZI73571.1"/>
    <property type="molecule type" value="Genomic_DNA"/>
</dbReference>
<dbReference type="Gene3D" id="3.40.630.30">
    <property type="match status" value="1"/>
</dbReference>
<evidence type="ECO:0000259" key="3">
    <source>
        <dbReference type="PROSITE" id="PS51186"/>
    </source>
</evidence>
<dbReference type="PROSITE" id="PS51186">
    <property type="entry name" value="GNAT"/>
    <property type="match status" value="1"/>
</dbReference>
<evidence type="ECO:0000313" key="4">
    <source>
        <dbReference type="EMBL" id="OZI73571.1"/>
    </source>
</evidence>
<dbReference type="PANTHER" id="PTHR43420:SF44">
    <property type="entry name" value="ACETYLTRANSFERASE YPEA"/>
    <property type="match status" value="1"/>
</dbReference>
<evidence type="ECO:0000256" key="1">
    <source>
        <dbReference type="ARBA" id="ARBA00022679"/>
    </source>
</evidence>
<name>A0A261VII0_9BORD</name>
<dbReference type="GO" id="GO:0016747">
    <property type="term" value="F:acyltransferase activity, transferring groups other than amino-acyl groups"/>
    <property type="evidence" value="ECO:0007669"/>
    <property type="project" value="InterPro"/>
</dbReference>
<dbReference type="Proteomes" id="UP000215633">
    <property type="component" value="Unassembled WGS sequence"/>
</dbReference>